<dbReference type="OrthoDB" id="206201at2759"/>
<keyword evidence="9" id="KW-1185">Reference proteome</keyword>
<gene>
    <name evidence="8" type="ORF">UCREL1_6326</name>
</gene>
<dbReference type="InterPro" id="IPR015500">
    <property type="entry name" value="Peptidase_S8_subtilisin-rel"/>
</dbReference>
<evidence type="ECO:0000256" key="2">
    <source>
        <dbReference type="ARBA" id="ARBA00022670"/>
    </source>
</evidence>
<dbReference type="HOGENOM" id="CLU_011263_1_4_1"/>
<dbReference type="KEGG" id="ela:UCREL1_6326"/>
<evidence type="ECO:0000313" key="9">
    <source>
        <dbReference type="Proteomes" id="UP000012174"/>
    </source>
</evidence>
<dbReference type="SUPFAM" id="SSF52743">
    <property type="entry name" value="Subtilisin-like"/>
    <property type="match status" value="1"/>
</dbReference>
<proteinExistence type="inferred from homology"/>
<dbReference type="PROSITE" id="PS51892">
    <property type="entry name" value="SUBTILASE"/>
    <property type="match status" value="1"/>
</dbReference>
<dbReference type="Gene3D" id="3.40.50.200">
    <property type="entry name" value="Peptidase S8/S53 domain"/>
    <property type="match status" value="1"/>
</dbReference>
<name>M7SK22_EUTLA</name>
<accession>M7SK22</accession>
<keyword evidence="6" id="KW-0732">Signal</keyword>
<sequence length="363" mass="37644">MYFFTVLTLLSLASCAPADLTKRAPIFKPSTGQLIPNKYIVKLKDSALEDELYAAVSTLSDIEKVSYIYNGGRFKGFALELDDKSLSDLQQHRSVSDAISMVEWIEQDATVSINTYVSQTGAPLTPEFNGRVDFLANYVDDDDTDGNGHGTHVAGTIGGSTYGVAKKTNVYAVKVLDSGGSGTVSAVLAGMGFVTNDAQSRNCPNGTVANMSLGSSFSYTVNFAAQSIVEAGVFLAVAAGNSAQDARNTSPASEPSVCTVGAADETDATAYFSNYGSVVDVYAPGVDVVSSYIGGRGATSTLSGTSMASPHVAGLGAYLLALGGQKSPAELCSYIQEIATPDALEDVPSGTKNLLAFNGNPSS</sequence>
<evidence type="ECO:0000256" key="5">
    <source>
        <dbReference type="PROSITE-ProRule" id="PRU01240"/>
    </source>
</evidence>
<evidence type="ECO:0000259" key="7">
    <source>
        <dbReference type="Pfam" id="PF00082"/>
    </source>
</evidence>
<evidence type="ECO:0000313" key="8">
    <source>
        <dbReference type="EMBL" id="EMR66684.1"/>
    </source>
</evidence>
<dbReference type="EMBL" id="KB706604">
    <property type="protein sequence ID" value="EMR66684.1"/>
    <property type="molecule type" value="Genomic_DNA"/>
</dbReference>
<dbReference type="PRINTS" id="PR00723">
    <property type="entry name" value="SUBTILISIN"/>
</dbReference>
<dbReference type="GO" id="GO:0004252">
    <property type="term" value="F:serine-type endopeptidase activity"/>
    <property type="evidence" value="ECO:0007669"/>
    <property type="project" value="InterPro"/>
</dbReference>
<dbReference type="GO" id="GO:0005576">
    <property type="term" value="C:extracellular region"/>
    <property type="evidence" value="ECO:0007669"/>
    <property type="project" value="UniProtKB-ARBA"/>
</dbReference>
<dbReference type="PROSITE" id="PS00138">
    <property type="entry name" value="SUBTILASE_SER"/>
    <property type="match status" value="1"/>
</dbReference>
<dbReference type="PANTHER" id="PTHR43806">
    <property type="entry name" value="PEPTIDASE S8"/>
    <property type="match status" value="1"/>
</dbReference>
<dbReference type="Pfam" id="PF00082">
    <property type="entry name" value="Peptidase_S8"/>
    <property type="match status" value="1"/>
</dbReference>
<dbReference type="FunFam" id="3.40.50.200:FF:000014">
    <property type="entry name" value="Proteinase K"/>
    <property type="match status" value="1"/>
</dbReference>
<dbReference type="InterPro" id="IPR050131">
    <property type="entry name" value="Peptidase_S8_subtilisin-like"/>
</dbReference>
<dbReference type="PANTHER" id="PTHR43806:SF58">
    <property type="entry name" value="ALKALINE PROTEASE 1-RELATED"/>
    <property type="match status" value="1"/>
</dbReference>
<comment type="caution">
    <text evidence="5">Lacks conserved residue(s) required for the propagation of feature annotation.</text>
</comment>
<dbReference type="SUPFAM" id="SSF54897">
    <property type="entry name" value="Protease propeptides/inhibitors"/>
    <property type="match status" value="1"/>
</dbReference>
<evidence type="ECO:0000256" key="4">
    <source>
        <dbReference type="ARBA" id="ARBA00022825"/>
    </source>
</evidence>
<dbReference type="CDD" id="cd04077">
    <property type="entry name" value="Peptidases_S8_PCSK9_ProteinaseK_like"/>
    <property type="match status" value="1"/>
</dbReference>
<organism evidence="8 9">
    <name type="scientific">Eutypa lata (strain UCR-EL1)</name>
    <name type="common">Grapevine dieback disease fungus</name>
    <name type="synonym">Eutypa armeniacae</name>
    <dbReference type="NCBI Taxonomy" id="1287681"/>
    <lineage>
        <taxon>Eukaryota</taxon>
        <taxon>Fungi</taxon>
        <taxon>Dikarya</taxon>
        <taxon>Ascomycota</taxon>
        <taxon>Pezizomycotina</taxon>
        <taxon>Sordariomycetes</taxon>
        <taxon>Xylariomycetidae</taxon>
        <taxon>Xylariales</taxon>
        <taxon>Diatrypaceae</taxon>
        <taxon>Eutypa</taxon>
    </lineage>
</organism>
<feature type="chain" id="PRO_5004084847" evidence="6">
    <location>
        <begin position="19"/>
        <end position="363"/>
    </location>
</feature>
<dbReference type="InterPro" id="IPR000209">
    <property type="entry name" value="Peptidase_S8/S53_dom"/>
</dbReference>
<dbReference type="Proteomes" id="UP000012174">
    <property type="component" value="Unassembled WGS sequence"/>
</dbReference>
<dbReference type="InterPro" id="IPR022398">
    <property type="entry name" value="Peptidase_S8_His-AS"/>
</dbReference>
<evidence type="ECO:0000256" key="3">
    <source>
        <dbReference type="ARBA" id="ARBA00022801"/>
    </source>
</evidence>
<evidence type="ECO:0000256" key="1">
    <source>
        <dbReference type="ARBA" id="ARBA00011073"/>
    </source>
</evidence>
<evidence type="ECO:0000256" key="6">
    <source>
        <dbReference type="SAM" id="SignalP"/>
    </source>
</evidence>
<dbReference type="InterPro" id="IPR036852">
    <property type="entry name" value="Peptidase_S8/S53_dom_sf"/>
</dbReference>
<dbReference type="AlphaFoldDB" id="M7SK22"/>
<dbReference type="PROSITE" id="PS00137">
    <property type="entry name" value="SUBTILASE_HIS"/>
    <property type="match status" value="1"/>
</dbReference>
<dbReference type="InterPro" id="IPR034193">
    <property type="entry name" value="PCSK9_ProteinaseK-like"/>
</dbReference>
<keyword evidence="3" id="KW-0378">Hydrolase</keyword>
<reference evidence="9" key="1">
    <citation type="journal article" date="2013" name="Genome Announc.">
        <title>Draft genome sequence of the grapevine dieback fungus Eutypa lata UCR-EL1.</title>
        <authorList>
            <person name="Blanco-Ulate B."/>
            <person name="Rolshausen P.E."/>
            <person name="Cantu D."/>
        </authorList>
    </citation>
    <scope>NUCLEOTIDE SEQUENCE [LARGE SCALE GENOMIC DNA]</scope>
    <source>
        <strain evidence="9">UCR-EL1</strain>
    </source>
</reference>
<feature type="signal peptide" evidence="6">
    <location>
        <begin position="1"/>
        <end position="18"/>
    </location>
</feature>
<dbReference type="InterPro" id="IPR023828">
    <property type="entry name" value="Peptidase_S8_Ser-AS"/>
</dbReference>
<keyword evidence="4" id="KW-0720">Serine protease</keyword>
<comment type="similarity">
    <text evidence="1 5">Belongs to the peptidase S8 family.</text>
</comment>
<dbReference type="eggNOG" id="KOG1153">
    <property type="taxonomic scope" value="Eukaryota"/>
</dbReference>
<dbReference type="GO" id="GO:0006508">
    <property type="term" value="P:proteolysis"/>
    <property type="evidence" value="ECO:0007669"/>
    <property type="project" value="UniProtKB-KW"/>
</dbReference>
<protein>
    <submittedName>
        <fullName evidence="8">Putative subtilisin-like serine protease pr1a protein</fullName>
    </submittedName>
</protein>
<feature type="domain" description="Peptidase S8/S53" evidence="7">
    <location>
        <begin position="139"/>
        <end position="339"/>
    </location>
</feature>
<keyword evidence="2 8" id="KW-0645">Protease</keyword>